<evidence type="ECO:0008006" key="4">
    <source>
        <dbReference type="Google" id="ProtNLM"/>
    </source>
</evidence>
<keyword evidence="3" id="KW-1185">Reference proteome</keyword>
<comment type="caution">
    <text evidence="2">The sequence shown here is derived from an EMBL/GenBank/DDBJ whole genome shotgun (WGS) entry which is preliminary data.</text>
</comment>
<feature type="compositionally biased region" description="Pro residues" evidence="1">
    <location>
        <begin position="1"/>
        <end position="11"/>
    </location>
</feature>
<feature type="compositionally biased region" description="Low complexity" evidence="1">
    <location>
        <begin position="12"/>
        <end position="21"/>
    </location>
</feature>
<evidence type="ECO:0000256" key="1">
    <source>
        <dbReference type="SAM" id="MobiDB-lite"/>
    </source>
</evidence>
<feature type="region of interest" description="Disordered" evidence="1">
    <location>
        <begin position="574"/>
        <end position="650"/>
    </location>
</feature>
<name>A0ABR3X218_9PEZI</name>
<feature type="region of interest" description="Disordered" evidence="1">
    <location>
        <begin position="731"/>
        <end position="766"/>
    </location>
</feature>
<gene>
    <name evidence="2" type="ORF">VTK73DRAFT_2935</name>
</gene>
<evidence type="ECO:0000313" key="3">
    <source>
        <dbReference type="Proteomes" id="UP001586593"/>
    </source>
</evidence>
<organism evidence="2 3">
    <name type="scientific">Phialemonium thermophilum</name>
    <dbReference type="NCBI Taxonomy" id="223376"/>
    <lineage>
        <taxon>Eukaryota</taxon>
        <taxon>Fungi</taxon>
        <taxon>Dikarya</taxon>
        <taxon>Ascomycota</taxon>
        <taxon>Pezizomycotina</taxon>
        <taxon>Sordariomycetes</taxon>
        <taxon>Sordariomycetidae</taxon>
        <taxon>Cephalothecales</taxon>
        <taxon>Cephalothecaceae</taxon>
        <taxon>Phialemonium</taxon>
    </lineage>
</organism>
<proteinExistence type="predicted"/>
<dbReference type="SUPFAM" id="SSF52058">
    <property type="entry name" value="L domain-like"/>
    <property type="match status" value="1"/>
</dbReference>
<dbReference type="Proteomes" id="UP001586593">
    <property type="component" value="Unassembled WGS sequence"/>
</dbReference>
<dbReference type="Gene3D" id="3.80.10.10">
    <property type="entry name" value="Ribonuclease Inhibitor"/>
    <property type="match status" value="1"/>
</dbReference>
<feature type="compositionally biased region" description="Low complexity" evidence="1">
    <location>
        <begin position="123"/>
        <end position="139"/>
    </location>
</feature>
<dbReference type="InterPro" id="IPR032675">
    <property type="entry name" value="LRR_dom_sf"/>
</dbReference>
<sequence>MASAGPVPPAALPLRPVELPRTPYPATDEAAFAARVDRSSARDAAMESRHPPSQSAAPTYPPWQRPTTYSPAANSSEVETASLSNPQDRPTLYNRPRRLSNSSTATSTSSSYASRESFESRTRSSPWSSQTSVDSLVSSGARASQANYPWQRPGMIAKPAPRPPAPPGELFAALPGEVLELILEELKRLHLRPGSRSCATCWMRDCCSIAVSSRKWLKFARTALYEDIQIIGADGARMKKRYKLNYGARLILLRRTLRSLPHIAAVVRSLKVPAVPADATAEQYHDLVASVVMACPNLERLVGFYPSYRHDFSRLFHALSTRPRLKEMNWVIGPLSAQRQATKKASDAEAERLREPDAIDRQQCATFFGHHVNWSHLTTLTVHCLPGSSLGPDGLLADTLRNLPMLRDLHLSCIPADSFNDDSLLSLPPLKKLSLASLPGVTTGGLSCLATRPSSASMSTLTLVHMDVDSLPALARILSNLTSLTTFNIVQQRVPVMPAGECIWLFPYLASASLRRLHWDVIGEQPGTSLTDAILARSIAAGGFPLLRALRTPHDPDGLFQSLCRPCERVDHPSDRYRGGKRIDRLGTKGNTAGPRLDGNARVDTPVSVGSSGGPPTWTPPASPGFPPSPSSPGFPAQNADGPGGEQAQRNSDLLKARLAAQARVEAARLIPRYVLEVTDEDGVLVERYGIGAFAGTVESRIAYVLDPDEGATDEGGGLVGIEELLGDGGERVGLLGSPGKGKKDRSSSKKGGGAGDSEVNKAREGCTGRWNTYADAIVDKKDRERWWHTERGRWRPATLA</sequence>
<feature type="compositionally biased region" description="Low complexity" evidence="1">
    <location>
        <begin position="606"/>
        <end position="616"/>
    </location>
</feature>
<feature type="compositionally biased region" description="Low complexity" evidence="1">
    <location>
        <begin position="100"/>
        <end position="115"/>
    </location>
</feature>
<protein>
    <recommendedName>
        <fullName evidence="4">F-box domain-containing protein</fullName>
    </recommendedName>
</protein>
<dbReference type="EMBL" id="JAZHXJ010000188">
    <property type="protein sequence ID" value="KAL1869727.1"/>
    <property type="molecule type" value="Genomic_DNA"/>
</dbReference>
<reference evidence="2 3" key="1">
    <citation type="journal article" date="2024" name="Commun. Biol.">
        <title>Comparative genomic analysis of thermophilic fungi reveals convergent evolutionary adaptations and gene losses.</title>
        <authorList>
            <person name="Steindorff A.S."/>
            <person name="Aguilar-Pontes M.V."/>
            <person name="Robinson A.J."/>
            <person name="Andreopoulos B."/>
            <person name="LaButti K."/>
            <person name="Kuo A."/>
            <person name="Mondo S."/>
            <person name="Riley R."/>
            <person name="Otillar R."/>
            <person name="Haridas S."/>
            <person name="Lipzen A."/>
            <person name="Grimwood J."/>
            <person name="Schmutz J."/>
            <person name="Clum A."/>
            <person name="Reid I.D."/>
            <person name="Moisan M.C."/>
            <person name="Butler G."/>
            <person name="Nguyen T.T.M."/>
            <person name="Dewar K."/>
            <person name="Conant G."/>
            <person name="Drula E."/>
            <person name="Henrissat B."/>
            <person name="Hansel C."/>
            <person name="Singer S."/>
            <person name="Hutchinson M.I."/>
            <person name="de Vries R.P."/>
            <person name="Natvig D.O."/>
            <person name="Powell A.J."/>
            <person name="Tsang A."/>
            <person name="Grigoriev I.V."/>
        </authorList>
    </citation>
    <scope>NUCLEOTIDE SEQUENCE [LARGE SCALE GENOMIC DNA]</scope>
    <source>
        <strain evidence="2 3">ATCC 24622</strain>
    </source>
</reference>
<feature type="region of interest" description="Disordered" evidence="1">
    <location>
        <begin position="1"/>
        <end position="168"/>
    </location>
</feature>
<evidence type="ECO:0000313" key="2">
    <source>
        <dbReference type="EMBL" id="KAL1869727.1"/>
    </source>
</evidence>
<feature type="compositionally biased region" description="Polar residues" evidence="1">
    <location>
        <begin position="65"/>
        <end position="88"/>
    </location>
</feature>
<feature type="compositionally biased region" description="Basic and acidic residues" evidence="1">
    <location>
        <begin position="35"/>
        <end position="50"/>
    </location>
</feature>
<accession>A0ABR3X218</accession>
<feature type="compositionally biased region" description="Pro residues" evidence="1">
    <location>
        <begin position="617"/>
        <end position="633"/>
    </location>
</feature>
<feature type="compositionally biased region" description="Basic and acidic residues" evidence="1">
    <location>
        <begin position="574"/>
        <end position="587"/>
    </location>
</feature>